<evidence type="ECO:0000256" key="1">
    <source>
        <dbReference type="ARBA" id="ARBA00022448"/>
    </source>
</evidence>
<evidence type="ECO:0000259" key="5">
    <source>
        <dbReference type="Pfam" id="PF00127"/>
    </source>
</evidence>
<keyword evidence="1" id="KW-0813">Transport</keyword>
<dbReference type="InterPro" id="IPR028871">
    <property type="entry name" value="BlueCu_1_BS"/>
</dbReference>
<protein>
    <submittedName>
        <fullName evidence="6">Plastocyanin/azurin family copper-binding protein</fullName>
    </submittedName>
</protein>
<gene>
    <name evidence="6" type="ORF">QWZ10_05595</name>
</gene>
<proteinExistence type="predicted"/>
<accession>A0ABT8D6H6</accession>
<evidence type="ECO:0000256" key="4">
    <source>
        <dbReference type="ARBA" id="ARBA00023008"/>
    </source>
</evidence>
<keyword evidence="2" id="KW-0479">Metal-binding</keyword>
<keyword evidence="7" id="KW-1185">Reference proteome</keyword>
<keyword evidence="3" id="KW-0249">Electron transport</keyword>
<keyword evidence="4" id="KW-0186">Copper</keyword>
<dbReference type="InterPro" id="IPR008972">
    <property type="entry name" value="Cupredoxin"/>
</dbReference>
<dbReference type="PANTHER" id="PTHR36507:SF1">
    <property type="entry name" value="BLL1555 PROTEIN"/>
    <property type="match status" value="1"/>
</dbReference>
<dbReference type="InterPro" id="IPR052721">
    <property type="entry name" value="ET_Amicyanin"/>
</dbReference>
<dbReference type="PANTHER" id="PTHR36507">
    <property type="entry name" value="BLL1555 PROTEIN"/>
    <property type="match status" value="1"/>
</dbReference>
<name>A0ABT8D6H6_9RHOB</name>
<organism evidence="6 7">
    <name type="scientific">Paracoccus cavernae</name>
    <dbReference type="NCBI Taxonomy" id="1571207"/>
    <lineage>
        <taxon>Bacteria</taxon>
        <taxon>Pseudomonadati</taxon>
        <taxon>Pseudomonadota</taxon>
        <taxon>Alphaproteobacteria</taxon>
        <taxon>Rhodobacterales</taxon>
        <taxon>Paracoccaceae</taxon>
        <taxon>Paracoccus</taxon>
    </lineage>
</organism>
<dbReference type="Gene3D" id="2.60.40.420">
    <property type="entry name" value="Cupredoxins - blue copper proteins"/>
    <property type="match status" value="1"/>
</dbReference>
<evidence type="ECO:0000256" key="2">
    <source>
        <dbReference type="ARBA" id="ARBA00022723"/>
    </source>
</evidence>
<dbReference type="PROSITE" id="PS00196">
    <property type="entry name" value="COPPER_BLUE"/>
    <property type="match status" value="1"/>
</dbReference>
<dbReference type="SUPFAM" id="SSF49503">
    <property type="entry name" value="Cupredoxins"/>
    <property type="match status" value="1"/>
</dbReference>
<dbReference type="EMBL" id="JAUFRC010000001">
    <property type="protein sequence ID" value="MDN3711417.1"/>
    <property type="molecule type" value="Genomic_DNA"/>
</dbReference>
<sequence length="141" mass="15117">MRGTARGEHVWFSPQGLAIAPGTPLRFVNDDPGNSHTATAYHPSVLDRPLRIPEMAKPWDSDFLLPGQSFSLTLTVPGVYDYCCQPHEMAGMVGRIIVGHPGDAGWQGPSPESGDLMPEVLAAFPSVEVILNAGRIEAKGI</sequence>
<dbReference type="InterPro" id="IPR000923">
    <property type="entry name" value="BlueCu_1"/>
</dbReference>
<comment type="caution">
    <text evidence="6">The sequence shown here is derived from an EMBL/GenBank/DDBJ whole genome shotgun (WGS) entry which is preliminary data.</text>
</comment>
<dbReference type="RefSeq" id="WP_377686958.1">
    <property type="nucleotide sequence ID" value="NZ_JBHMDZ010000039.1"/>
</dbReference>
<reference evidence="7" key="1">
    <citation type="journal article" date="2019" name="Int. J. Syst. Evol. Microbiol.">
        <title>The Global Catalogue of Microorganisms (GCM) 10K type strain sequencing project: providing services to taxonomists for standard genome sequencing and annotation.</title>
        <authorList>
            <consortium name="The Broad Institute Genomics Platform"/>
            <consortium name="The Broad Institute Genome Sequencing Center for Infectious Disease"/>
            <person name="Wu L."/>
            <person name="Ma J."/>
        </authorList>
    </citation>
    <scope>NUCLEOTIDE SEQUENCE [LARGE SCALE GENOMIC DNA]</scope>
    <source>
        <strain evidence="7">CECT 8482</strain>
    </source>
</reference>
<dbReference type="Pfam" id="PF00127">
    <property type="entry name" value="Copper-bind"/>
    <property type="match status" value="1"/>
</dbReference>
<dbReference type="Proteomes" id="UP001243846">
    <property type="component" value="Unassembled WGS sequence"/>
</dbReference>
<evidence type="ECO:0000256" key="3">
    <source>
        <dbReference type="ARBA" id="ARBA00022982"/>
    </source>
</evidence>
<evidence type="ECO:0000313" key="7">
    <source>
        <dbReference type="Proteomes" id="UP001243846"/>
    </source>
</evidence>
<evidence type="ECO:0000313" key="6">
    <source>
        <dbReference type="EMBL" id="MDN3711417.1"/>
    </source>
</evidence>
<feature type="domain" description="Blue (type 1) copper" evidence="5">
    <location>
        <begin position="6"/>
        <end position="98"/>
    </location>
</feature>